<keyword evidence="11" id="KW-0175">Coiled coil</keyword>
<evidence type="ECO:0000313" key="13">
    <source>
        <dbReference type="EMBL" id="KAE8259602.1"/>
    </source>
</evidence>
<feature type="region of interest" description="Disordered" evidence="12">
    <location>
        <begin position="1"/>
        <end position="310"/>
    </location>
</feature>
<sequence>MPTTPMKHPFLQGDSFSSPALTSPADDPPDRPLKAHDVDADGDCTLDSIDEDDDAADKEAAEEDKKERVKDTDYEDDPSHSLSSPIKDNHNIPSSPSISADLMSSPVLTQMSAKETRASQLAQIRAAKKARDMVASARGSPAPSASSRNTPQPSGSTVVSVNNAEPQKEGRTTRKRKASADDKEVAKRQKGEVKSSAGKAKSRDVSPVSSLSSLSDADAEGSEIEDGAEQVPVPAAPAAVPTPEPTQKEASPSLPPTKPSPPPAASPSLADAFAAARNEDSASSSKLPPEPRVNPEVERTRARRLQSLWPDRSLDHCIEALRRSDWNVTAAMEWLESVKPEATAAKPVLTKGNGAATGGRTGGQNGNGHPVVPSQAAPPKPASGGKRPIPRGAIILGGAKKDASAPSGSRSVFVPPPNGYVPFTPVRAEDISPAARAAALRELSDRGTSTESSQELATPPTIPSSSKSSAGPTRPPSIQAKPSLAASALQARRAAEEAERARAQEAKKLAKARRKAEEEEAMAALEDADDVGSGMDEAEREAMQERTALEWFNTCDETALLDTIGCNAVQAAGIVAMRPFKSVADVNTRLGDKKVKGVTPRLFHNCIELMAGYHEVDTILAKCEKVGRMLQDAMADWDPEYLHQIGGGMATAAGSRAGTPLPSGSGSVKAQTPVPTAAPSPSPAVAAGEPAGGSEQKQRSVVADGKRKAWLSEQPAGMAPGVVLKNYQLAGLNWLSLLYERKTSCILADEMGLGKTVQVISFFAHIKALGIPGPHLVVVPSSVLENWMREFRTFAPDLVILKYYGNQREREDLRIDLRDSNDFDVMLTTYDMAAGGPNDHAFLRKRGFDACVFDEGHVLKSRKSQKYEKLMRIRASWRLLLTGTPLQNNLQELVSLLNFIMPAYFSSAEEALSAIFKVKTSAQKNELSQQRIVRAKKMMHPFVLRRRKDKVLTELMSKTERTEYCDMTRVQKKLYNEALSRTRAALMEQDNSTQTRSSVAKKKASTSSSHVLMDLRKAANHPLLFRTIYTDAKIAAFAKDYIQEPDNADENIEHVKQDFAINSDAQLSFTANAWPCTRKHILPSHEWMNSGKVKALQRLLQTIKAQGDRAIIFSQFTTVLDILCVCLDIMGIKFVGFTGQTEVGDRQHLVDQFTNDTEISVFLLSTKAGGLGINLVAANWVILFDQDFNPQNDKQAADRAYRIGQTKEVHVVRLISKGTIDEDIFRLGQRKLELENRVAGGSGGAGGDDAEEGDEDDMEQKVQRSLLTQLRDRVEDDAEEGEGGEGEANGAGEGVGS</sequence>
<proteinExistence type="inferred from homology"/>
<keyword evidence="4" id="KW-0547">Nucleotide-binding</keyword>
<feature type="region of interest" description="Disordered" evidence="12">
    <location>
        <begin position="442"/>
        <end position="484"/>
    </location>
</feature>
<dbReference type="Pfam" id="PF00271">
    <property type="entry name" value="Helicase_C"/>
    <property type="match status" value="1"/>
</dbReference>
<keyword evidence="8" id="KW-0156">Chromatin regulator</keyword>
<reference evidence="13" key="2">
    <citation type="journal article" date="2019" name="IMA Fungus">
        <title>Genome sequencing and comparison of five Tilletia species to identify candidate genes for the detection of regulated species infecting wheat.</title>
        <authorList>
            <person name="Nguyen H.D.T."/>
            <person name="Sultana T."/>
            <person name="Kesanakurti P."/>
            <person name="Hambleton S."/>
        </authorList>
    </citation>
    <scope>NUCLEOTIDE SEQUENCE</scope>
    <source>
        <strain evidence="13">DAOMC 236416</strain>
    </source>
</reference>
<feature type="compositionally biased region" description="Basic and acidic residues" evidence="12">
    <location>
        <begin position="57"/>
        <end position="72"/>
    </location>
</feature>
<dbReference type="InterPro" id="IPR038718">
    <property type="entry name" value="SNF2-like_sf"/>
</dbReference>
<keyword evidence="7" id="KW-0067">ATP-binding</keyword>
<feature type="compositionally biased region" description="Low complexity" evidence="12">
    <location>
        <begin position="205"/>
        <end position="216"/>
    </location>
</feature>
<organism evidence="13 14">
    <name type="scientific">Tilletia indica</name>
    <dbReference type="NCBI Taxonomy" id="43049"/>
    <lineage>
        <taxon>Eukaryota</taxon>
        <taxon>Fungi</taxon>
        <taxon>Dikarya</taxon>
        <taxon>Basidiomycota</taxon>
        <taxon>Ustilaginomycotina</taxon>
        <taxon>Exobasidiomycetes</taxon>
        <taxon>Tilletiales</taxon>
        <taxon>Tilletiaceae</taxon>
        <taxon>Tilletia</taxon>
    </lineage>
</organism>
<dbReference type="Pfam" id="PF00176">
    <property type="entry name" value="SNF2-rel_dom"/>
    <property type="match status" value="1"/>
</dbReference>
<dbReference type="InterPro" id="IPR014001">
    <property type="entry name" value="Helicase_ATP-bd"/>
</dbReference>
<feature type="compositionally biased region" description="Low complexity" evidence="12">
    <location>
        <begin position="266"/>
        <end position="276"/>
    </location>
</feature>
<dbReference type="InterPro" id="IPR027417">
    <property type="entry name" value="P-loop_NTPase"/>
</dbReference>
<dbReference type="EC" id="3.6.4.12" evidence="3"/>
<dbReference type="GO" id="GO:0005634">
    <property type="term" value="C:nucleus"/>
    <property type="evidence" value="ECO:0007669"/>
    <property type="project" value="UniProtKB-SubCell"/>
</dbReference>
<dbReference type="GO" id="GO:0005694">
    <property type="term" value="C:chromosome"/>
    <property type="evidence" value="ECO:0007669"/>
    <property type="project" value="UniProtKB-ARBA"/>
</dbReference>
<feature type="compositionally biased region" description="Polar residues" evidence="12">
    <location>
        <begin position="149"/>
        <end position="165"/>
    </location>
</feature>
<feature type="coiled-coil region" evidence="11">
    <location>
        <begin position="484"/>
        <end position="527"/>
    </location>
</feature>
<gene>
    <name evidence="13" type="ORF">A4X13_0g896</name>
</gene>
<keyword evidence="10" id="KW-0539">Nucleus</keyword>
<dbReference type="InterPro" id="IPR000330">
    <property type="entry name" value="SNF2_N"/>
</dbReference>
<comment type="subcellular location">
    <subcellularLocation>
        <location evidence="1">Nucleus</location>
    </subcellularLocation>
</comment>
<evidence type="ECO:0000256" key="7">
    <source>
        <dbReference type="ARBA" id="ARBA00022840"/>
    </source>
</evidence>
<feature type="compositionally biased region" description="Acidic residues" evidence="12">
    <location>
        <begin position="1248"/>
        <end position="1258"/>
    </location>
</feature>
<evidence type="ECO:0000313" key="14">
    <source>
        <dbReference type="Proteomes" id="UP000077521"/>
    </source>
</evidence>
<dbReference type="Gene3D" id="3.40.50.10810">
    <property type="entry name" value="Tandem AAA-ATPase domain"/>
    <property type="match status" value="1"/>
</dbReference>
<evidence type="ECO:0000256" key="12">
    <source>
        <dbReference type="SAM" id="MobiDB-lite"/>
    </source>
</evidence>
<comment type="caution">
    <text evidence="13">The sequence shown here is derived from an EMBL/GenBank/DDBJ whole genome shotgun (WGS) entry which is preliminary data.</text>
</comment>
<feature type="region of interest" description="Disordered" evidence="12">
    <location>
        <begin position="1238"/>
        <end position="1297"/>
    </location>
</feature>
<feature type="compositionally biased region" description="Low complexity" evidence="12">
    <location>
        <begin position="229"/>
        <end position="241"/>
    </location>
</feature>
<feature type="compositionally biased region" description="Basic and acidic residues" evidence="12">
    <location>
        <begin position="166"/>
        <end position="193"/>
    </location>
</feature>
<dbReference type="PANTHER" id="PTHR10799">
    <property type="entry name" value="SNF2/RAD54 HELICASE FAMILY"/>
    <property type="match status" value="1"/>
</dbReference>
<dbReference type="PROSITE" id="PS51194">
    <property type="entry name" value="HELICASE_CTER"/>
    <property type="match status" value="1"/>
</dbReference>
<evidence type="ECO:0000256" key="5">
    <source>
        <dbReference type="ARBA" id="ARBA00022801"/>
    </source>
</evidence>
<evidence type="ECO:0000256" key="3">
    <source>
        <dbReference type="ARBA" id="ARBA00012551"/>
    </source>
</evidence>
<comment type="similarity">
    <text evidence="2">Belongs to the SNF2/RAD54 helicase family.</text>
</comment>
<feature type="compositionally biased region" description="Low complexity" evidence="12">
    <location>
        <begin position="463"/>
        <end position="472"/>
    </location>
</feature>
<keyword evidence="14" id="KW-1185">Reference proteome</keyword>
<dbReference type="Gene3D" id="3.40.50.300">
    <property type="entry name" value="P-loop containing nucleotide triphosphate hydrolases"/>
    <property type="match status" value="1"/>
</dbReference>
<keyword evidence="5" id="KW-0378">Hydrolase</keyword>
<dbReference type="GO" id="GO:0003677">
    <property type="term" value="F:DNA binding"/>
    <property type="evidence" value="ECO:0007669"/>
    <property type="project" value="UniProtKB-KW"/>
</dbReference>
<dbReference type="SMART" id="SM00487">
    <property type="entry name" value="DEXDc"/>
    <property type="match status" value="1"/>
</dbReference>
<feature type="compositionally biased region" description="Low complexity" evidence="12">
    <location>
        <begin position="683"/>
        <end position="695"/>
    </location>
</feature>
<dbReference type="GO" id="GO:0016787">
    <property type="term" value="F:hydrolase activity"/>
    <property type="evidence" value="ECO:0007669"/>
    <property type="project" value="UniProtKB-KW"/>
</dbReference>
<evidence type="ECO:0000256" key="1">
    <source>
        <dbReference type="ARBA" id="ARBA00004123"/>
    </source>
</evidence>
<dbReference type="InterPro" id="IPR001650">
    <property type="entry name" value="Helicase_C-like"/>
</dbReference>
<dbReference type="CDD" id="cd18793">
    <property type="entry name" value="SF2_C_SNF"/>
    <property type="match status" value="1"/>
</dbReference>
<accession>A0A177TI12</accession>
<dbReference type="Proteomes" id="UP000077521">
    <property type="component" value="Unassembled WGS sequence"/>
</dbReference>
<dbReference type="PROSITE" id="PS51192">
    <property type="entry name" value="HELICASE_ATP_BIND_1"/>
    <property type="match status" value="1"/>
</dbReference>
<feature type="region of interest" description="Disordered" evidence="12">
    <location>
        <begin position="345"/>
        <end position="392"/>
    </location>
</feature>
<feature type="compositionally biased region" description="Acidic residues" evidence="12">
    <location>
        <begin position="40"/>
        <end position="56"/>
    </location>
</feature>
<feature type="compositionally biased region" description="Acidic residues" evidence="12">
    <location>
        <begin position="1275"/>
        <end position="1285"/>
    </location>
</feature>
<dbReference type="GO" id="GO:0140658">
    <property type="term" value="F:ATP-dependent chromatin remodeler activity"/>
    <property type="evidence" value="ECO:0007669"/>
    <property type="project" value="UniProtKB-ARBA"/>
</dbReference>
<dbReference type="FunFam" id="3.40.50.10810:FF:000014">
    <property type="entry name" value="SWI/SNF-related matrix-associated actin-dependent regulator of chromatin subfamily A containing DEAD/H box 1"/>
    <property type="match status" value="1"/>
</dbReference>
<dbReference type="GO" id="GO:0003678">
    <property type="term" value="F:DNA helicase activity"/>
    <property type="evidence" value="ECO:0007669"/>
    <property type="project" value="UniProtKB-EC"/>
</dbReference>
<name>A0A177TI12_9BASI</name>
<evidence type="ECO:0000256" key="2">
    <source>
        <dbReference type="ARBA" id="ARBA00007025"/>
    </source>
</evidence>
<keyword evidence="6" id="KW-0347">Helicase</keyword>
<dbReference type="InterPro" id="IPR049730">
    <property type="entry name" value="SNF2/RAD54-like_C"/>
</dbReference>
<feature type="compositionally biased region" description="Polar residues" evidence="12">
    <location>
        <begin position="446"/>
        <end position="456"/>
    </location>
</feature>
<dbReference type="GO" id="GO:0005524">
    <property type="term" value="F:ATP binding"/>
    <property type="evidence" value="ECO:0007669"/>
    <property type="project" value="UniProtKB-KW"/>
</dbReference>
<dbReference type="EMBL" id="LWDF02000031">
    <property type="protein sequence ID" value="KAE8259602.1"/>
    <property type="molecule type" value="Genomic_DNA"/>
</dbReference>
<feature type="compositionally biased region" description="Pro residues" evidence="12">
    <location>
        <begin position="253"/>
        <end position="265"/>
    </location>
</feature>
<evidence type="ECO:0000256" key="10">
    <source>
        <dbReference type="ARBA" id="ARBA00023242"/>
    </source>
</evidence>
<feature type="compositionally biased region" description="Gly residues" evidence="12">
    <location>
        <begin position="1286"/>
        <end position="1297"/>
    </location>
</feature>
<feature type="compositionally biased region" description="Low complexity" evidence="12">
    <location>
        <begin position="135"/>
        <end position="148"/>
    </location>
</feature>
<dbReference type="SMART" id="SM00490">
    <property type="entry name" value="HELICc"/>
    <property type="match status" value="1"/>
</dbReference>
<keyword evidence="9" id="KW-0238">DNA-binding</keyword>
<feature type="region of interest" description="Disordered" evidence="12">
    <location>
        <begin position="652"/>
        <end position="706"/>
    </location>
</feature>
<feature type="compositionally biased region" description="Polar residues" evidence="12">
    <location>
        <begin position="106"/>
        <end position="122"/>
    </location>
</feature>
<evidence type="ECO:0000256" key="4">
    <source>
        <dbReference type="ARBA" id="ARBA00022741"/>
    </source>
</evidence>
<feature type="compositionally biased region" description="Acidic residues" evidence="12">
    <location>
        <begin position="217"/>
        <end position="228"/>
    </location>
</feature>
<feature type="compositionally biased region" description="Basic and acidic residues" evidence="12">
    <location>
        <begin position="28"/>
        <end position="39"/>
    </location>
</feature>
<evidence type="ECO:0000256" key="6">
    <source>
        <dbReference type="ARBA" id="ARBA00022806"/>
    </source>
</evidence>
<evidence type="ECO:0000256" key="11">
    <source>
        <dbReference type="SAM" id="Coils"/>
    </source>
</evidence>
<feature type="compositionally biased region" description="Gly residues" evidence="12">
    <location>
        <begin position="355"/>
        <end position="366"/>
    </location>
</feature>
<evidence type="ECO:0000256" key="8">
    <source>
        <dbReference type="ARBA" id="ARBA00022853"/>
    </source>
</evidence>
<feature type="compositionally biased region" description="Polar residues" evidence="12">
    <location>
        <begin position="80"/>
        <end position="98"/>
    </location>
</feature>
<dbReference type="SUPFAM" id="SSF52540">
    <property type="entry name" value="P-loop containing nucleoside triphosphate hydrolases"/>
    <property type="match status" value="2"/>
</dbReference>
<protein>
    <recommendedName>
        <fullName evidence="3">DNA helicase</fullName>
        <ecNumber evidence="3">3.6.4.12</ecNumber>
    </recommendedName>
</protein>
<reference evidence="13" key="1">
    <citation type="submission" date="2016-04" db="EMBL/GenBank/DDBJ databases">
        <authorList>
            <person name="Nguyen H.D."/>
            <person name="Samba Siva P."/>
            <person name="Cullis J."/>
            <person name="Levesque C.A."/>
            <person name="Hambleton S."/>
        </authorList>
    </citation>
    <scope>NUCLEOTIDE SEQUENCE</scope>
    <source>
        <strain evidence="13">DAOMC 236416</strain>
    </source>
</reference>
<evidence type="ECO:0000256" key="9">
    <source>
        <dbReference type="ARBA" id="ARBA00023125"/>
    </source>
</evidence>